<keyword evidence="3" id="KW-1185">Reference proteome</keyword>
<comment type="caution">
    <text evidence="2">The sequence shown here is derived from an EMBL/GenBank/DDBJ whole genome shotgun (WGS) entry which is preliminary data.</text>
</comment>
<feature type="region of interest" description="Disordered" evidence="1">
    <location>
        <begin position="159"/>
        <end position="187"/>
    </location>
</feature>
<evidence type="ECO:0000313" key="3">
    <source>
        <dbReference type="Proteomes" id="UP000823388"/>
    </source>
</evidence>
<proteinExistence type="predicted"/>
<name>A0A8T0VCG6_PANVG</name>
<evidence type="ECO:0000256" key="1">
    <source>
        <dbReference type="SAM" id="MobiDB-lite"/>
    </source>
</evidence>
<reference evidence="2" key="1">
    <citation type="submission" date="2020-05" db="EMBL/GenBank/DDBJ databases">
        <title>WGS assembly of Panicum virgatum.</title>
        <authorList>
            <person name="Lovell J.T."/>
            <person name="Jenkins J."/>
            <person name="Shu S."/>
            <person name="Juenger T.E."/>
            <person name="Schmutz J."/>
        </authorList>
    </citation>
    <scope>NUCLEOTIDE SEQUENCE</scope>
    <source>
        <strain evidence="2">AP13</strain>
    </source>
</reference>
<feature type="compositionally biased region" description="Polar residues" evidence="1">
    <location>
        <begin position="34"/>
        <end position="45"/>
    </location>
</feature>
<organism evidence="2 3">
    <name type="scientific">Panicum virgatum</name>
    <name type="common">Blackwell switchgrass</name>
    <dbReference type="NCBI Taxonomy" id="38727"/>
    <lineage>
        <taxon>Eukaryota</taxon>
        <taxon>Viridiplantae</taxon>
        <taxon>Streptophyta</taxon>
        <taxon>Embryophyta</taxon>
        <taxon>Tracheophyta</taxon>
        <taxon>Spermatophyta</taxon>
        <taxon>Magnoliopsida</taxon>
        <taxon>Liliopsida</taxon>
        <taxon>Poales</taxon>
        <taxon>Poaceae</taxon>
        <taxon>PACMAD clade</taxon>
        <taxon>Panicoideae</taxon>
        <taxon>Panicodae</taxon>
        <taxon>Paniceae</taxon>
        <taxon>Panicinae</taxon>
        <taxon>Panicum</taxon>
        <taxon>Panicum sect. Hiantes</taxon>
    </lineage>
</organism>
<feature type="region of interest" description="Disordered" evidence="1">
    <location>
        <begin position="1"/>
        <end position="72"/>
    </location>
</feature>
<feature type="compositionally biased region" description="Low complexity" evidence="1">
    <location>
        <begin position="56"/>
        <end position="66"/>
    </location>
</feature>
<dbReference type="EMBL" id="CM029041">
    <property type="protein sequence ID" value="KAG2630503.1"/>
    <property type="molecule type" value="Genomic_DNA"/>
</dbReference>
<dbReference type="Proteomes" id="UP000823388">
    <property type="component" value="Chromosome 3K"/>
</dbReference>
<accession>A0A8T0VCG6</accession>
<evidence type="ECO:0000313" key="2">
    <source>
        <dbReference type="EMBL" id="KAG2630503.1"/>
    </source>
</evidence>
<gene>
    <name evidence="2" type="ORF">PVAP13_3KG529060</name>
</gene>
<feature type="compositionally biased region" description="Polar residues" evidence="1">
    <location>
        <begin position="166"/>
        <end position="175"/>
    </location>
</feature>
<feature type="compositionally biased region" description="Acidic residues" evidence="1">
    <location>
        <begin position="1"/>
        <end position="13"/>
    </location>
</feature>
<protein>
    <submittedName>
        <fullName evidence="2">Uncharacterized protein</fullName>
    </submittedName>
</protein>
<sequence length="187" mass="20345">MSRGEAEEEESTLEPDASATRAEDAIAGLHQAGARTTPSTNQCSTAWPRPRLRQLATAPSTTSPSPAGEPPPYPLIHPLAVRPPCRRAFHSRALGSRPFFFSLQGPRRRLARILADRRRTTSPPRRAAGSGCRCPVRTARPCRGLGIQGTHACVRTQTRRAPASPHHNTVLQPSRSPGLALARPRHR</sequence>
<dbReference type="AlphaFoldDB" id="A0A8T0VCG6"/>